<keyword evidence="3 8" id="KW-0812">Transmembrane</keyword>
<comment type="caution">
    <text evidence="11">The sequence shown here is derived from an EMBL/GenBank/DDBJ whole genome shotgun (WGS) entry which is preliminary data.</text>
</comment>
<sequence length="440" mass="45535">MSPRESGAESPAAETAVPTTTSPIPVADSLTVRSEAAAEVGSVLLSSGMASYRVKVAMARTARALGLDSFDSIVTFSDITATATLDGRYRTRITQPGHVGVDVDRMTRTQRLVEDLRPGVRAGEILEGLDAIRARGPLYGPLVNALAAALACAAFAFLNQGGWVEMAGAFVGAGIGQAVRRRLQQRSWNHFLITVIAALLASGLYLLVVSVPTALGWLDGAHLAGYVAAVLFVVPGFPMITGILDLVRADYAAGIARLAYSALMLAGAAASIWVTGLVAGAAGAPASQLALDPALELVLRALATLVGVVGFAVIFNSPLRIALLAGGVSVVANSLRFVMTEAQIPVQLATLLATVLVGAASYAAARAWRLPRTAISVPAVVIMIPGFAMYASYALLNTGDLIGAVLQLQEAIQVVLAAALGLALAHLATSPEWRRVSQPR</sequence>
<feature type="transmembrane region" description="Helical" evidence="8">
    <location>
        <begin position="191"/>
        <end position="211"/>
    </location>
</feature>
<evidence type="ECO:0000256" key="3">
    <source>
        <dbReference type="ARBA" id="ARBA00022692"/>
    </source>
</evidence>
<feature type="transmembrane region" description="Helical" evidence="8">
    <location>
        <begin position="138"/>
        <end position="157"/>
    </location>
</feature>
<keyword evidence="5 8" id="KW-0472">Membrane</keyword>
<feature type="transmembrane region" description="Helical" evidence="8">
    <location>
        <begin position="223"/>
        <end position="246"/>
    </location>
</feature>
<evidence type="ECO:0000313" key="11">
    <source>
        <dbReference type="EMBL" id="MCL6422971.1"/>
    </source>
</evidence>
<keyword evidence="12" id="KW-1185">Reference proteome</keyword>
<dbReference type="InterPro" id="IPR050539">
    <property type="entry name" value="ThrE_Dicarb/AminoAcid_Exp"/>
</dbReference>
<feature type="domain" description="Threonine/Serine exporter ThrE" evidence="10">
    <location>
        <begin position="302"/>
        <end position="426"/>
    </location>
</feature>
<protein>
    <submittedName>
        <fullName evidence="11">Threonine/serine exporter family protein</fullName>
    </submittedName>
</protein>
<keyword evidence="4 8" id="KW-1133">Transmembrane helix</keyword>
<feature type="transmembrane region" description="Helical" evidence="8">
    <location>
        <begin position="258"/>
        <end position="282"/>
    </location>
</feature>
<evidence type="ECO:0000256" key="8">
    <source>
        <dbReference type="SAM" id="Phobius"/>
    </source>
</evidence>
<feature type="region of interest" description="Disordered" evidence="7">
    <location>
        <begin position="1"/>
        <end position="25"/>
    </location>
</feature>
<dbReference type="Proteomes" id="UP001203761">
    <property type="component" value="Unassembled WGS sequence"/>
</dbReference>
<dbReference type="EMBL" id="JAKNCJ010000002">
    <property type="protein sequence ID" value="MCL6422971.1"/>
    <property type="molecule type" value="Genomic_DNA"/>
</dbReference>
<evidence type="ECO:0000313" key="12">
    <source>
        <dbReference type="Proteomes" id="UP001203761"/>
    </source>
</evidence>
<dbReference type="RefSeq" id="WP_249737068.1">
    <property type="nucleotide sequence ID" value="NZ_JAKNCJ010000002.1"/>
</dbReference>
<evidence type="ECO:0000259" key="9">
    <source>
        <dbReference type="Pfam" id="PF06738"/>
    </source>
</evidence>
<organism evidence="11 12">
    <name type="scientific">Brachybacterium equifaecis</name>
    <dbReference type="NCBI Taxonomy" id="2910770"/>
    <lineage>
        <taxon>Bacteria</taxon>
        <taxon>Bacillati</taxon>
        <taxon>Actinomycetota</taxon>
        <taxon>Actinomycetes</taxon>
        <taxon>Micrococcales</taxon>
        <taxon>Dermabacteraceae</taxon>
        <taxon>Brachybacterium</taxon>
    </lineage>
</organism>
<feature type="domain" description="Threonine/serine exporter-like N-terminal" evidence="9">
    <location>
        <begin position="37"/>
        <end position="274"/>
    </location>
</feature>
<proteinExistence type="inferred from homology"/>
<gene>
    <name evidence="11" type="ORF">Bequi_06140</name>
</gene>
<dbReference type="InterPro" id="IPR010619">
    <property type="entry name" value="ThrE-like_N"/>
</dbReference>
<keyword evidence="2" id="KW-1003">Cell membrane</keyword>
<accession>A0ABT0QZA2</accession>
<evidence type="ECO:0000256" key="7">
    <source>
        <dbReference type="SAM" id="MobiDB-lite"/>
    </source>
</evidence>
<dbReference type="PANTHER" id="PTHR34390">
    <property type="entry name" value="UPF0442 PROTEIN YJJB-RELATED"/>
    <property type="match status" value="1"/>
</dbReference>
<name>A0ABT0QZA2_9MICO</name>
<dbReference type="Pfam" id="PF12821">
    <property type="entry name" value="ThrE_2"/>
    <property type="match status" value="1"/>
</dbReference>
<dbReference type="PANTHER" id="PTHR34390:SF2">
    <property type="entry name" value="SUCCINATE TRANSPORTER SUBUNIT YJJP-RELATED"/>
    <property type="match status" value="1"/>
</dbReference>
<reference evidence="11" key="1">
    <citation type="submission" date="2022-02" db="EMBL/GenBank/DDBJ databases">
        <authorList>
            <person name="Lee M."/>
            <person name="Kim S.-J."/>
            <person name="Jung M.-Y."/>
        </authorList>
    </citation>
    <scope>NUCLEOTIDE SEQUENCE</scope>
    <source>
        <strain evidence="11">JHP9</strain>
    </source>
</reference>
<comment type="subcellular location">
    <subcellularLocation>
        <location evidence="1">Cell membrane</location>
        <topology evidence="1">Multi-pass membrane protein</topology>
    </subcellularLocation>
</comment>
<dbReference type="Pfam" id="PF06738">
    <property type="entry name" value="ThrE"/>
    <property type="match status" value="1"/>
</dbReference>
<evidence type="ECO:0000256" key="6">
    <source>
        <dbReference type="ARBA" id="ARBA00034125"/>
    </source>
</evidence>
<evidence type="ECO:0000256" key="4">
    <source>
        <dbReference type="ARBA" id="ARBA00022989"/>
    </source>
</evidence>
<evidence type="ECO:0000256" key="5">
    <source>
        <dbReference type="ARBA" id="ARBA00023136"/>
    </source>
</evidence>
<evidence type="ECO:0000256" key="2">
    <source>
        <dbReference type="ARBA" id="ARBA00022475"/>
    </source>
</evidence>
<feature type="transmembrane region" description="Helical" evidence="8">
    <location>
        <begin position="344"/>
        <end position="365"/>
    </location>
</feature>
<dbReference type="InterPro" id="IPR024528">
    <property type="entry name" value="ThrE_2"/>
</dbReference>
<evidence type="ECO:0000256" key="1">
    <source>
        <dbReference type="ARBA" id="ARBA00004651"/>
    </source>
</evidence>
<comment type="similarity">
    <text evidence="6">Belongs to the ThrE exporter (TC 2.A.79) family.</text>
</comment>
<feature type="transmembrane region" description="Helical" evidence="8">
    <location>
        <begin position="377"/>
        <end position="396"/>
    </location>
</feature>
<feature type="transmembrane region" description="Helical" evidence="8">
    <location>
        <begin position="294"/>
        <end position="314"/>
    </location>
</feature>
<feature type="transmembrane region" description="Helical" evidence="8">
    <location>
        <begin position="321"/>
        <end position="338"/>
    </location>
</feature>
<evidence type="ECO:0000259" key="10">
    <source>
        <dbReference type="Pfam" id="PF12821"/>
    </source>
</evidence>
<feature type="transmembrane region" description="Helical" evidence="8">
    <location>
        <begin position="411"/>
        <end position="430"/>
    </location>
</feature>